<dbReference type="AlphaFoldDB" id="X1HH54"/>
<gene>
    <name evidence="1" type="ORF">S03H2_32500</name>
</gene>
<dbReference type="EMBL" id="BARU01019749">
    <property type="protein sequence ID" value="GAH56400.1"/>
    <property type="molecule type" value="Genomic_DNA"/>
</dbReference>
<evidence type="ECO:0000313" key="1">
    <source>
        <dbReference type="EMBL" id="GAH56400.1"/>
    </source>
</evidence>
<name>X1HH54_9ZZZZ</name>
<accession>X1HH54</accession>
<comment type="caution">
    <text evidence="1">The sequence shown here is derived from an EMBL/GenBank/DDBJ whole genome shotgun (WGS) entry which is preliminary data.</text>
</comment>
<organism evidence="1">
    <name type="scientific">marine sediment metagenome</name>
    <dbReference type="NCBI Taxonomy" id="412755"/>
    <lineage>
        <taxon>unclassified sequences</taxon>
        <taxon>metagenomes</taxon>
        <taxon>ecological metagenomes</taxon>
    </lineage>
</organism>
<proteinExistence type="predicted"/>
<protein>
    <submittedName>
        <fullName evidence="1">Uncharacterized protein</fullName>
    </submittedName>
</protein>
<feature type="non-terminal residue" evidence="1">
    <location>
        <position position="148"/>
    </location>
</feature>
<sequence length="148" mass="16660">MNNVEIKYGTLNEIANLVVDKRVRLNKQRIASPAYEVTDEQTWSPAFTVEEGPVVDGEITRVSVQDFTAGIHYFEDYFPFTIPYDHIIYIHVGFKNTGNVDVWFRVTVQLIEPDGNVIEEICEPPSPPFVPGESSTCGPGYIHVKKVG</sequence>
<reference evidence="1" key="1">
    <citation type="journal article" date="2014" name="Front. Microbiol.">
        <title>High frequency of phylogenetically diverse reductive dehalogenase-homologous genes in deep subseafloor sedimentary metagenomes.</title>
        <authorList>
            <person name="Kawai M."/>
            <person name="Futagami T."/>
            <person name="Toyoda A."/>
            <person name="Takaki Y."/>
            <person name="Nishi S."/>
            <person name="Hori S."/>
            <person name="Arai W."/>
            <person name="Tsubouchi T."/>
            <person name="Morono Y."/>
            <person name="Uchiyama I."/>
            <person name="Ito T."/>
            <person name="Fujiyama A."/>
            <person name="Inagaki F."/>
            <person name="Takami H."/>
        </authorList>
    </citation>
    <scope>NUCLEOTIDE SEQUENCE</scope>
    <source>
        <strain evidence="1">Expedition CK06-06</strain>
    </source>
</reference>